<dbReference type="PANTHER" id="PTHR31569:SF4">
    <property type="entry name" value="SWIM-TYPE DOMAIN-CONTAINING PROTEIN"/>
    <property type="match status" value="1"/>
</dbReference>
<dbReference type="OrthoDB" id="124789at2759"/>
<sequence length="366" mass="40796">MPLFVFVVENGAGRSHVVAYALVASEQQHVVTQLLDIFVQENTAASKTSVVVVDKDFTGISAVREPCPSKPAVQLCQFHATKAFKIAAGQHAKSASAQERDRLVRSFNDMVCAPTSQLFEEARAEFLRRYASEDAHTYFDKNWAKVPEMWARHLCDTLFTAGNNTTNCVESHNGKLKNILSLHEKLHDALRSLLNISDSMLQEARHQAALLQTCGFYSYNASGDVKKMCFKEITTYACALVSNALTKVRENPPEARKLAANLHSVASACGNTWHEVSTEKQTCSCTTFSRMGLLCHHFLATCEKYGIMPDLKTAMKARWFRSYQLDYMAKNTEPGSSQEPSEICPNEEIATMPGPSYEKKEQESAF</sequence>
<gene>
    <name evidence="4" type="ORF">HPB48_009929</name>
</gene>
<dbReference type="Pfam" id="PF21056">
    <property type="entry name" value="ZSWIM1-3_RNaseH-like"/>
    <property type="match status" value="1"/>
</dbReference>
<dbReference type="InterPro" id="IPR048324">
    <property type="entry name" value="ZSWIM1-3_RNaseH-like"/>
</dbReference>
<dbReference type="VEuPathDB" id="VectorBase:HLOH_050807"/>
<feature type="domain" description="SWIM-type" evidence="3">
    <location>
        <begin position="274"/>
        <end position="306"/>
    </location>
</feature>
<feature type="compositionally biased region" description="Basic and acidic residues" evidence="2">
    <location>
        <begin position="357"/>
        <end position="366"/>
    </location>
</feature>
<keyword evidence="1" id="KW-0862">Zinc</keyword>
<name>A0A9J6GVU1_HAELO</name>
<evidence type="ECO:0000256" key="1">
    <source>
        <dbReference type="PROSITE-ProRule" id="PRU00325"/>
    </source>
</evidence>
<protein>
    <recommendedName>
        <fullName evidence="3">SWIM-type domain-containing protein</fullName>
    </recommendedName>
</protein>
<keyword evidence="1" id="KW-0863">Zinc-finger</keyword>
<keyword evidence="5" id="KW-1185">Reference proteome</keyword>
<evidence type="ECO:0000313" key="5">
    <source>
        <dbReference type="Proteomes" id="UP000821853"/>
    </source>
</evidence>
<dbReference type="Proteomes" id="UP000821853">
    <property type="component" value="Unassembled WGS sequence"/>
</dbReference>
<evidence type="ECO:0000259" key="3">
    <source>
        <dbReference type="PROSITE" id="PS50966"/>
    </source>
</evidence>
<dbReference type="EMBL" id="JABSTR010000008">
    <property type="protein sequence ID" value="KAH9378340.1"/>
    <property type="molecule type" value="Genomic_DNA"/>
</dbReference>
<dbReference type="InterPro" id="IPR052579">
    <property type="entry name" value="Zinc_finger_SWIM"/>
</dbReference>
<evidence type="ECO:0000313" key="4">
    <source>
        <dbReference type="EMBL" id="KAH9378340.1"/>
    </source>
</evidence>
<proteinExistence type="predicted"/>
<dbReference type="GO" id="GO:0008270">
    <property type="term" value="F:zinc ion binding"/>
    <property type="evidence" value="ECO:0007669"/>
    <property type="project" value="UniProtKB-KW"/>
</dbReference>
<dbReference type="InterPro" id="IPR007527">
    <property type="entry name" value="Znf_SWIM"/>
</dbReference>
<evidence type="ECO:0000256" key="2">
    <source>
        <dbReference type="SAM" id="MobiDB-lite"/>
    </source>
</evidence>
<dbReference type="AlphaFoldDB" id="A0A9J6GVU1"/>
<dbReference type="Pfam" id="PF04434">
    <property type="entry name" value="SWIM"/>
    <property type="match status" value="1"/>
</dbReference>
<reference evidence="4 5" key="1">
    <citation type="journal article" date="2020" name="Cell">
        <title>Large-Scale Comparative Analyses of Tick Genomes Elucidate Their Genetic Diversity and Vector Capacities.</title>
        <authorList>
            <consortium name="Tick Genome and Microbiome Consortium (TIGMIC)"/>
            <person name="Jia N."/>
            <person name="Wang J."/>
            <person name="Shi W."/>
            <person name="Du L."/>
            <person name="Sun Y."/>
            <person name="Zhan W."/>
            <person name="Jiang J.F."/>
            <person name="Wang Q."/>
            <person name="Zhang B."/>
            <person name="Ji P."/>
            <person name="Bell-Sakyi L."/>
            <person name="Cui X.M."/>
            <person name="Yuan T.T."/>
            <person name="Jiang B.G."/>
            <person name="Yang W.F."/>
            <person name="Lam T.T."/>
            <person name="Chang Q.C."/>
            <person name="Ding S.J."/>
            <person name="Wang X.J."/>
            <person name="Zhu J.G."/>
            <person name="Ruan X.D."/>
            <person name="Zhao L."/>
            <person name="Wei J.T."/>
            <person name="Ye R.Z."/>
            <person name="Que T.C."/>
            <person name="Du C.H."/>
            <person name="Zhou Y.H."/>
            <person name="Cheng J.X."/>
            <person name="Dai P.F."/>
            <person name="Guo W.B."/>
            <person name="Han X.H."/>
            <person name="Huang E.J."/>
            <person name="Li L.F."/>
            <person name="Wei W."/>
            <person name="Gao Y.C."/>
            <person name="Liu J.Z."/>
            <person name="Shao H.Z."/>
            <person name="Wang X."/>
            <person name="Wang C.C."/>
            <person name="Yang T.C."/>
            <person name="Huo Q.B."/>
            <person name="Li W."/>
            <person name="Chen H.Y."/>
            <person name="Chen S.E."/>
            <person name="Zhou L.G."/>
            <person name="Ni X.B."/>
            <person name="Tian J.H."/>
            <person name="Sheng Y."/>
            <person name="Liu T."/>
            <person name="Pan Y.S."/>
            <person name="Xia L.Y."/>
            <person name="Li J."/>
            <person name="Zhao F."/>
            <person name="Cao W.C."/>
        </authorList>
    </citation>
    <scope>NUCLEOTIDE SEQUENCE [LARGE SCALE GENOMIC DNA]</scope>
    <source>
        <strain evidence="4">HaeL-2018</strain>
    </source>
</reference>
<dbReference type="PANTHER" id="PTHR31569">
    <property type="entry name" value="SWIM-TYPE DOMAIN-CONTAINING PROTEIN"/>
    <property type="match status" value="1"/>
</dbReference>
<dbReference type="PROSITE" id="PS50966">
    <property type="entry name" value="ZF_SWIM"/>
    <property type="match status" value="1"/>
</dbReference>
<keyword evidence="1" id="KW-0479">Metal-binding</keyword>
<accession>A0A9J6GVU1</accession>
<feature type="region of interest" description="Disordered" evidence="2">
    <location>
        <begin position="331"/>
        <end position="366"/>
    </location>
</feature>
<organism evidence="4 5">
    <name type="scientific">Haemaphysalis longicornis</name>
    <name type="common">Bush tick</name>
    <dbReference type="NCBI Taxonomy" id="44386"/>
    <lineage>
        <taxon>Eukaryota</taxon>
        <taxon>Metazoa</taxon>
        <taxon>Ecdysozoa</taxon>
        <taxon>Arthropoda</taxon>
        <taxon>Chelicerata</taxon>
        <taxon>Arachnida</taxon>
        <taxon>Acari</taxon>
        <taxon>Parasitiformes</taxon>
        <taxon>Ixodida</taxon>
        <taxon>Ixodoidea</taxon>
        <taxon>Ixodidae</taxon>
        <taxon>Haemaphysalinae</taxon>
        <taxon>Haemaphysalis</taxon>
    </lineage>
</organism>
<comment type="caution">
    <text evidence="4">The sequence shown here is derived from an EMBL/GenBank/DDBJ whole genome shotgun (WGS) entry which is preliminary data.</text>
</comment>